<proteinExistence type="predicted"/>
<keyword evidence="2" id="KW-1185">Reference proteome</keyword>
<accession>A0ABQ6GST0</accession>
<name>A0ABQ6GST0_9GAMM</name>
<sequence>MGYIMTQRKQDYSTPSWGKSCAVQIKQAELIVKGIGSLLTSIQEIIFSLKKLWLGLGGPTVFYYLGEKVDWQALSAVIN</sequence>
<gene>
    <name evidence="1" type="ORF">tinsulaeT_23130</name>
</gene>
<evidence type="ECO:0000313" key="2">
    <source>
        <dbReference type="Proteomes" id="UP001157186"/>
    </source>
</evidence>
<dbReference type="EMBL" id="BSST01000001">
    <property type="protein sequence ID" value="GLX78973.1"/>
    <property type="molecule type" value="Genomic_DNA"/>
</dbReference>
<comment type="caution">
    <text evidence="1">The sequence shown here is derived from an EMBL/GenBank/DDBJ whole genome shotgun (WGS) entry which is preliminary data.</text>
</comment>
<evidence type="ECO:0000313" key="1">
    <source>
        <dbReference type="EMBL" id="GLX78973.1"/>
    </source>
</evidence>
<organism evidence="1 2">
    <name type="scientific">Thalassotalea insulae</name>
    <dbReference type="NCBI Taxonomy" id="2056778"/>
    <lineage>
        <taxon>Bacteria</taxon>
        <taxon>Pseudomonadati</taxon>
        <taxon>Pseudomonadota</taxon>
        <taxon>Gammaproteobacteria</taxon>
        <taxon>Alteromonadales</taxon>
        <taxon>Colwelliaceae</taxon>
        <taxon>Thalassotalea</taxon>
    </lineage>
</organism>
<reference evidence="1 2" key="1">
    <citation type="submission" date="2023-03" db="EMBL/GenBank/DDBJ databases">
        <title>Draft genome sequence of Thalassotalea insulae KCTC 62186T.</title>
        <authorList>
            <person name="Sawabe T."/>
        </authorList>
    </citation>
    <scope>NUCLEOTIDE SEQUENCE [LARGE SCALE GENOMIC DNA]</scope>
    <source>
        <strain evidence="1 2">KCTC 62186</strain>
    </source>
</reference>
<dbReference type="Proteomes" id="UP001157186">
    <property type="component" value="Unassembled WGS sequence"/>
</dbReference>
<protein>
    <submittedName>
        <fullName evidence="1">Uncharacterized protein</fullName>
    </submittedName>
</protein>